<comment type="caution">
    <text evidence="5">The sequence shown here is derived from an EMBL/GenBank/DDBJ whole genome shotgun (WGS) entry which is preliminary data.</text>
</comment>
<keyword evidence="2" id="KW-0238">DNA-binding</keyword>
<protein>
    <submittedName>
        <fullName evidence="5">Transcriptional regulator GlxA family with amidase domain</fullName>
    </submittedName>
</protein>
<dbReference type="GO" id="GO:0003700">
    <property type="term" value="F:DNA-binding transcription factor activity"/>
    <property type="evidence" value="ECO:0007669"/>
    <property type="project" value="InterPro"/>
</dbReference>
<evidence type="ECO:0000256" key="3">
    <source>
        <dbReference type="ARBA" id="ARBA00023163"/>
    </source>
</evidence>
<evidence type="ECO:0000256" key="2">
    <source>
        <dbReference type="ARBA" id="ARBA00023125"/>
    </source>
</evidence>
<organism evidence="5 6">
    <name type="scientific">Micromonospora jinlongensis</name>
    <dbReference type="NCBI Taxonomy" id="1287877"/>
    <lineage>
        <taxon>Bacteria</taxon>
        <taxon>Bacillati</taxon>
        <taxon>Actinomycetota</taxon>
        <taxon>Actinomycetes</taxon>
        <taxon>Micromonosporales</taxon>
        <taxon>Micromonosporaceae</taxon>
        <taxon>Micromonospora</taxon>
    </lineage>
</organism>
<dbReference type="AlphaFoldDB" id="A0A7Y9WZ80"/>
<sequence>MRKSSATHRVAVLAIPRVVAFDLTIATQVFGHEGHGRYAMTVCALDGGSVSTTTAGLELTVAATLDALDDADTVIVPGFRRGPAPPRALRALRQAHRRGARIASICTGAFALAQAGLLDGRRATTHWAHADALAQEHPGVFVDASALYVDEGQVVTSAGLAAGLDMCLYLVGRDHGQAAAIQRARHMVTPLHRAGGQAQFIPVGVPGEDDELAGVITWASNNLHSPITVADLARQGVMSSRTLHRTFQSRFRMGPRAWLIQQRLRAACTLLENGEVTIDEVARRTGLGTATNLRAHFQRAFGTTPTAYRRAFTP</sequence>
<dbReference type="RefSeq" id="WP_179779498.1">
    <property type="nucleotide sequence ID" value="NZ_JACCHK010000001.1"/>
</dbReference>
<keyword evidence="1" id="KW-0805">Transcription regulation</keyword>
<dbReference type="Pfam" id="PF12833">
    <property type="entry name" value="HTH_18"/>
    <property type="match status" value="1"/>
</dbReference>
<dbReference type="PROSITE" id="PS01124">
    <property type="entry name" value="HTH_ARAC_FAMILY_2"/>
    <property type="match status" value="1"/>
</dbReference>
<dbReference type="Pfam" id="PF01965">
    <property type="entry name" value="DJ-1_PfpI"/>
    <property type="match status" value="1"/>
</dbReference>
<dbReference type="InterPro" id="IPR029062">
    <property type="entry name" value="Class_I_gatase-like"/>
</dbReference>
<dbReference type="CDD" id="cd03137">
    <property type="entry name" value="GATase1_AraC_1"/>
    <property type="match status" value="1"/>
</dbReference>
<dbReference type="Gene3D" id="3.40.50.880">
    <property type="match status" value="1"/>
</dbReference>
<gene>
    <name evidence="5" type="ORF">HNR22_001252</name>
</gene>
<dbReference type="PROSITE" id="PS00041">
    <property type="entry name" value="HTH_ARAC_FAMILY_1"/>
    <property type="match status" value="1"/>
</dbReference>
<evidence type="ECO:0000259" key="4">
    <source>
        <dbReference type="PROSITE" id="PS01124"/>
    </source>
</evidence>
<keyword evidence="6" id="KW-1185">Reference proteome</keyword>
<dbReference type="InterPro" id="IPR009057">
    <property type="entry name" value="Homeodomain-like_sf"/>
</dbReference>
<dbReference type="SUPFAM" id="SSF52317">
    <property type="entry name" value="Class I glutamine amidotransferase-like"/>
    <property type="match status" value="1"/>
</dbReference>
<dbReference type="InterPro" id="IPR002818">
    <property type="entry name" value="DJ-1/PfpI"/>
</dbReference>
<dbReference type="InterPro" id="IPR018060">
    <property type="entry name" value="HTH_AraC"/>
</dbReference>
<evidence type="ECO:0000313" key="5">
    <source>
        <dbReference type="EMBL" id="NYH41525.1"/>
    </source>
</evidence>
<dbReference type="InterPro" id="IPR018062">
    <property type="entry name" value="HTH_AraC-typ_CS"/>
</dbReference>
<dbReference type="SUPFAM" id="SSF46689">
    <property type="entry name" value="Homeodomain-like"/>
    <property type="match status" value="2"/>
</dbReference>
<proteinExistence type="predicted"/>
<dbReference type="GO" id="GO:0043565">
    <property type="term" value="F:sequence-specific DNA binding"/>
    <property type="evidence" value="ECO:0007669"/>
    <property type="project" value="InterPro"/>
</dbReference>
<evidence type="ECO:0000313" key="6">
    <source>
        <dbReference type="Proteomes" id="UP000523545"/>
    </source>
</evidence>
<dbReference type="PANTHER" id="PTHR43130">
    <property type="entry name" value="ARAC-FAMILY TRANSCRIPTIONAL REGULATOR"/>
    <property type="match status" value="1"/>
</dbReference>
<dbReference type="EMBL" id="JACCHK010000001">
    <property type="protein sequence ID" value="NYH41525.1"/>
    <property type="molecule type" value="Genomic_DNA"/>
</dbReference>
<reference evidence="5 6" key="1">
    <citation type="submission" date="2020-07" db="EMBL/GenBank/DDBJ databases">
        <title>Sequencing the genomes of 1000 actinobacteria strains.</title>
        <authorList>
            <person name="Klenk H.-P."/>
        </authorList>
    </citation>
    <scope>NUCLEOTIDE SEQUENCE [LARGE SCALE GENOMIC DNA]</scope>
    <source>
        <strain evidence="5 6">DSM 45876</strain>
    </source>
</reference>
<name>A0A7Y9WZ80_9ACTN</name>
<dbReference type="Gene3D" id="1.10.10.60">
    <property type="entry name" value="Homeodomain-like"/>
    <property type="match status" value="1"/>
</dbReference>
<evidence type="ECO:0000256" key="1">
    <source>
        <dbReference type="ARBA" id="ARBA00023015"/>
    </source>
</evidence>
<dbReference type="Proteomes" id="UP000523545">
    <property type="component" value="Unassembled WGS sequence"/>
</dbReference>
<dbReference type="SMART" id="SM00342">
    <property type="entry name" value="HTH_ARAC"/>
    <property type="match status" value="1"/>
</dbReference>
<accession>A0A7Y9WZ80</accession>
<dbReference type="PANTHER" id="PTHR43130:SF3">
    <property type="entry name" value="HTH-TYPE TRANSCRIPTIONAL REGULATOR RV1931C"/>
    <property type="match status" value="1"/>
</dbReference>
<dbReference type="InterPro" id="IPR052158">
    <property type="entry name" value="INH-QAR"/>
</dbReference>
<keyword evidence="3" id="KW-0804">Transcription</keyword>
<feature type="domain" description="HTH araC/xylS-type" evidence="4">
    <location>
        <begin position="213"/>
        <end position="311"/>
    </location>
</feature>